<reference evidence="2 3" key="1">
    <citation type="journal article" date="2014" name="Appl. Environ. Microbiol.">
        <title>Elucidation of insertion elements encoded on plasmids and in vitro construction of shuttle vectors from the toxic cyanobacterium Planktothrix.</title>
        <authorList>
            <person name="Christiansen G."/>
            <person name="Goesmann A."/>
            <person name="Kurmayer R."/>
        </authorList>
    </citation>
    <scope>NUCLEOTIDE SEQUENCE [LARGE SCALE GENOMIC DNA]</scope>
    <source>
        <strain evidence="2 3">NIVA-CYA 126/8</strain>
    </source>
</reference>
<evidence type="ECO:0000313" key="3">
    <source>
        <dbReference type="Proteomes" id="UP000027395"/>
    </source>
</evidence>
<sequence length="191" mass="21883">MFMVSSIESQSKISLDEFLQLPETKPASEYINSYIYQKSMPQGEHSILQTRLVTAINRVGEPQKLAYVLTELRCIFGGSSIVPDIAIFEWDNIPLRPNKRIQNRFEIPPDWIIEILSPEQSPNRVIQKIAFCLNHGTKLGWFIDPEDESVSIFQPHCIPEVKSGMDSLPVLNVLNDWQFSVTDLFSLLYLV</sequence>
<name>A0A073CHV8_PLAA1</name>
<dbReference type="PANTHER" id="PTHR34107:SF5">
    <property type="entry name" value="SLL1355 PROTEIN"/>
    <property type="match status" value="1"/>
</dbReference>
<dbReference type="Gene3D" id="3.90.1570.10">
    <property type="entry name" value="tt1808, chain A"/>
    <property type="match status" value="1"/>
</dbReference>
<feature type="domain" description="Putative restriction endonuclease" evidence="1">
    <location>
        <begin position="15"/>
        <end position="181"/>
    </location>
</feature>
<dbReference type="SUPFAM" id="SSF52980">
    <property type="entry name" value="Restriction endonuclease-like"/>
    <property type="match status" value="1"/>
</dbReference>
<dbReference type="Pfam" id="PF05685">
    <property type="entry name" value="Uma2"/>
    <property type="match status" value="1"/>
</dbReference>
<evidence type="ECO:0000313" key="2">
    <source>
        <dbReference type="EMBL" id="KEI67283.1"/>
    </source>
</evidence>
<protein>
    <recommendedName>
        <fullName evidence="1">Putative restriction endonuclease domain-containing protein</fullName>
    </recommendedName>
</protein>
<dbReference type="CDD" id="cd06260">
    <property type="entry name" value="DUF820-like"/>
    <property type="match status" value="1"/>
</dbReference>
<dbReference type="Proteomes" id="UP000027395">
    <property type="component" value="Chromosome"/>
</dbReference>
<dbReference type="PATRIC" id="fig|388467.6.peg.2306"/>
<dbReference type="PANTHER" id="PTHR34107">
    <property type="entry name" value="SLL0198 PROTEIN-RELATED"/>
    <property type="match status" value="1"/>
</dbReference>
<dbReference type="InterPro" id="IPR012296">
    <property type="entry name" value="Nuclease_put_TT1808"/>
</dbReference>
<organism evidence="2 3">
    <name type="scientific">Planktothrix agardhii (strain NIVA-CYA 126/8)</name>
    <dbReference type="NCBI Taxonomy" id="388467"/>
    <lineage>
        <taxon>Bacteria</taxon>
        <taxon>Bacillati</taxon>
        <taxon>Cyanobacteriota</taxon>
        <taxon>Cyanophyceae</taxon>
        <taxon>Oscillatoriophycideae</taxon>
        <taxon>Oscillatoriales</taxon>
        <taxon>Microcoleaceae</taxon>
        <taxon>Planktothrix</taxon>
    </lineage>
</organism>
<dbReference type="InterPro" id="IPR008538">
    <property type="entry name" value="Uma2"/>
</dbReference>
<evidence type="ECO:0000259" key="1">
    <source>
        <dbReference type="Pfam" id="PF05685"/>
    </source>
</evidence>
<dbReference type="InterPro" id="IPR011335">
    <property type="entry name" value="Restrct_endonuc-II-like"/>
</dbReference>
<dbReference type="HOGENOM" id="CLU_107036_0_0_3"/>
<gene>
    <name evidence="2" type="ORF">A19Y_2357</name>
</gene>
<proteinExistence type="predicted"/>
<accession>A0A073CHV8</accession>
<dbReference type="eggNOG" id="COG4636">
    <property type="taxonomic scope" value="Bacteria"/>
</dbReference>
<dbReference type="AlphaFoldDB" id="A0A073CHV8"/>
<dbReference type="STRING" id="388467.A19Y_2357"/>
<keyword evidence="3" id="KW-1185">Reference proteome</keyword>
<dbReference type="EMBL" id="CM002803">
    <property type="protein sequence ID" value="KEI67283.1"/>
    <property type="molecule type" value="Genomic_DNA"/>
</dbReference>